<feature type="compositionally biased region" description="Basic residues" evidence="1">
    <location>
        <begin position="1"/>
        <end position="12"/>
    </location>
</feature>
<dbReference type="RefSeq" id="WP_181625731.1">
    <property type="nucleotide sequence ID" value="NZ_CP056597.1"/>
</dbReference>
<accession>A0ABD7AWI0</accession>
<evidence type="ECO:0000313" key="3">
    <source>
        <dbReference type="Proteomes" id="UP000512043"/>
    </source>
</evidence>
<reference evidence="3" key="1">
    <citation type="submission" date="2020-06" db="EMBL/GenBank/DDBJ databases">
        <title>REHAB project genomes.</title>
        <authorList>
            <person name="Shaw L.P."/>
        </authorList>
    </citation>
    <scope>NUCLEOTIDE SEQUENCE [LARGE SCALE GENOMIC DNA]</scope>
    <source>
        <strain evidence="3">RHBSTW-00334</strain>
    </source>
</reference>
<dbReference type="EMBL" id="CP056597">
    <property type="protein sequence ID" value="QLY35973.1"/>
    <property type="molecule type" value="Genomic_DNA"/>
</dbReference>
<sequence length="1161" mass="134067">MAKKTNKSRKRKEQTTLSKVLSSSDQRNIVLKHFFTKLTPHEIRLSVRSLANHRHFKEAISTHEYNFNYYYSTMTPRTELMKNINWCIGLVETHKEKIDQFLALENEILLSIFESDFEKALKSIDVFELDCGVSLWTISLKGSLLSLLNKTEDKRALISKINTDSSSNIFLKTTATILANKYEDNSTLPAFNNFAEQKIRRSFSGPLLHFLMYKIIPTNYTFPYDFNHILSREKNTSFIDIFNCLLDMVRFSIFTNHSSGYYLESEMIVTSLLKIFPTKKIESLANGFDIVTEFDFIEDEIKIIDDYTAGNYDSVCSIFYNNSEYALKFSLFEIWAKSTCRTKTYPDGFLGELLKLTASVILKDDNYDGALNRVYLLCQSFNGISWFKELEMFITREAKFISKDINNKLDRASAIISDLNSPLRLEKLPSKVSCEYTKIMMSNFRESISVKLFLERIDIDEDKGGGRSIEINRKKRYEALKLIKRGEVSDAILILKELSQNDDIIVRNESYKQLVSTYVAINEVELALSAYVNVVMSNFNLLYSFDSESLCESAKEIIKDSTDISISIVLSLHSIHVNSDYDAALKYAFERFLINNGYKSPLELFEKKSGFDEKQLNYFLEYVCVPENMKLYFYFDTTKEIEECRIEICKKLIEKGHSQDKLVFEVKERIKRQVILNAVKQVDNSRIHADISNLINSTNIRQLYESFSQLRVKNYSDFEDENQFNQLLNSLDDLKKEEGFEQSLSMIHVQDLVQNEKNAVFMRLTKLVRDEFTFGVKGLNGHLSTRIRHGHLPNTIKKCFSDQSLVSPKISATGSFKRNEYWLKKFNHLSESKLNLLDKDFSDFSSKLFDLINEVNDKWLQVVVYDQDISGLDGGELKKIALFNYSTTYLESFYLQKFLPLGSDYSDFVKQITAWLWRKTERNLSNVREEVNITLRARLLKVLDGLEKSVFSQVGDSEGLAEFNESMATTRRKINVALDLIIGWFNRSKGLSIPNFDSETVISITEWSVGAEVENTDNTGFLYQGWTLSYFVDAIYVLLDNCVTKSNLGKDDLKITTDWSVVNGSLVITTKNNCAPIHLVDDCNNDLDFYRKSYGQEEYSIKAAQGEGNSGFFKVWKSLYKDLELEHTIWFGYISLTEFSVIITIPNSELHKVIYNANTDN</sequence>
<dbReference type="Proteomes" id="UP000512043">
    <property type="component" value="Chromosome"/>
</dbReference>
<gene>
    <name evidence="2" type="ORF">HV164_05315</name>
</gene>
<feature type="region of interest" description="Disordered" evidence="1">
    <location>
        <begin position="1"/>
        <end position="20"/>
    </location>
</feature>
<name>A0ABD7AWI0_CITFR</name>
<dbReference type="AlphaFoldDB" id="A0ABD7AWI0"/>
<protein>
    <submittedName>
        <fullName evidence="2">Uncharacterized protein</fullName>
    </submittedName>
</protein>
<organism evidence="2 3">
    <name type="scientific">Citrobacter freundii</name>
    <dbReference type="NCBI Taxonomy" id="546"/>
    <lineage>
        <taxon>Bacteria</taxon>
        <taxon>Pseudomonadati</taxon>
        <taxon>Pseudomonadota</taxon>
        <taxon>Gammaproteobacteria</taxon>
        <taxon>Enterobacterales</taxon>
        <taxon>Enterobacteriaceae</taxon>
        <taxon>Citrobacter</taxon>
        <taxon>Citrobacter freundii complex</taxon>
    </lineage>
</organism>
<proteinExistence type="predicted"/>
<evidence type="ECO:0000256" key="1">
    <source>
        <dbReference type="SAM" id="MobiDB-lite"/>
    </source>
</evidence>
<evidence type="ECO:0000313" key="2">
    <source>
        <dbReference type="EMBL" id="QLY35973.1"/>
    </source>
</evidence>